<gene>
    <name evidence="2" type="ORF">Pan44_41730</name>
</gene>
<dbReference type="PANTHER" id="PTHR33387">
    <property type="entry name" value="RMLC-LIKE JELLY ROLL FOLD PROTEIN"/>
    <property type="match status" value="1"/>
</dbReference>
<name>A0A517SJ29_9PLAN</name>
<dbReference type="Proteomes" id="UP000315700">
    <property type="component" value="Chromosome"/>
</dbReference>
<feature type="domain" description="DUF985" evidence="1">
    <location>
        <begin position="5"/>
        <end position="139"/>
    </location>
</feature>
<protein>
    <recommendedName>
        <fullName evidence="1">DUF985 domain-containing protein</fullName>
    </recommendedName>
</protein>
<dbReference type="EMBL" id="CP036271">
    <property type="protein sequence ID" value="QDT56122.1"/>
    <property type="molecule type" value="Genomic_DNA"/>
</dbReference>
<evidence type="ECO:0000259" key="1">
    <source>
        <dbReference type="Pfam" id="PF06172"/>
    </source>
</evidence>
<organism evidence="2 3">
    <name type="scientific">Caulifigura coniformis</name>
    <dbReference type="NCBI Taxonomy" id="2527983"/>
    <lineage>
        <taxon>Bacteria</taxon>
        <taxon>Pseudomonadati</taxon>
        <taxon>Planctomycetota</taxon>
        <taxon>Planctomycetia</taxon>
        <taxon>Planctomycetales</taxon>
        <taxon>Planctomycetaceae</taxon>
        <taxon>Caulifigura</taxon>
    </lineage>
</organism>
<dbReference type="InterPro" id="IPR009327">
    <property type="entry name" value="Cupin_DUF985"/>
</dbReference>
<dbReference type="KEGG" id="ccos:Pan44_41730"/>
<dbReference type="CDD" id="cd06121">
    <property type="entry name" value="cupin_YML079wp"/>
    <property type="match status" value="1"/>
</dbReference>
<keyword evidence="3" id="KW-1185">Reference proteome</keyword>
<dbReference type="SUPFAM" id="SSF51182">
    <property type="entry name" value="RmlC-like cupins"/>
    <property type="match status" value="1"/>
</dbReference>
<dbReference type="Gene3D" id="2.60.120.10">
    <property type="entry name" value="Jelly Rolls"/>
    <property type="match status" value="1"/>
</dbReference>
<dbReference type="Pfam" id="PF06172">
    <property type="entry name" value="Cupin_5"/>
    <property type="match status" value="1"/>
</dbReference>
<dbReference type="OrthoDB" id="9798288at2"/>
<dbReference type="InterPro" id="IPR039935">
    <property type="entry name" value="YML079W-like"/>
</dbReference>
<dbReference type="AlphaFoldDB" id="A0A517SJ29"/>
<evidence type="ECO:0000313" key="2">
    <source>
        <dbReference type="EMBL" id="QDT56122.1"/>
    </source>
</evidence>
<dbReference type="PANTHER" id="PTHR33387:SF3">
    <property type="entry name" value="DUF985 DOMAIN-CONTAINING PROTEIN"/>
    <property type="match status" value="1"/>
</dbReference>
<dbReference type="InterPro" id="IPR011051">
    <property type="entry name" value="RmlC_Cupin_sf"/>
</dbReference>
<sequence>MSRAQELISLLELQPHPEGGWYREIHRAAAQVMPDDGRPARSALTVIYFLLERGQFSAWHVVSSDECWQYCEGDPLELLTFDAQTSNRLSVELGPVTTSRRSTAVVPPGVWQAARSLGEFTLVQCAVGPGFDFADFQMLRDVAARSAIEGALGDWRGFV</sequence>
<dbReference type="RefSeq" id="WP_145033056.1">
    <property type="nucleotide sequence ID" value="NZ_CP036271.1"/>
</dbReference>
<accession>A0A517SJ29</accession>
<dbReference type="InterPro" id="IPR014710">
    <property type="entry name" value="RmlC-like_jellyroll"/>
</dbReference>
<evidence type="ECO:0000313" key="3">
    <source>
        <dbReference type="Proteomes" id="UP000315700"/>
    </source>
</evidence>
<reference evidence="2 3" key="1">
    <citation type="submission" date="2019-02" db="EMBL/GenBank/DDBJ databases">
        <title>Deep-cultivation of Planctomycetes and their phenomic and genomic characterization uncovers novel biology.</title>
        <authorList>
            <person name="Wiegand S."/>
            <person name="Jogler M."/>
            <person name="Boedeker C."/>
            <person name="Pinto D."/>
            <person name="Vollmers J."/>
            <person name="Rivas-Marin E."/>
            <person name="Kohn T."/>
            <person name="Peeters S.H."/>
            <person name="Heuer A."/>
            <person name="Rast P."/>
            <person name="Oberbeckmann S."/>
            <person name="Bunk B."/>
            <person name="Jeske O."/>
            <person name="Meyerdierks A."/>
            <person name="Storesund J.E."/>
            <person name="Kallscheuer N."/>
            <person name="Luecker S."/>
            <person name="Lage O.M."/>
            <person name="Pohl T."/>
            <person name="Merkel B.J."/>
            <person name="Hornburger P."/>
            <person name="Mueller R.-W."/>
            <person name="Bruemmer F."/>
            <person name="Labrenz M."/>
            <person name="Spormann A.M."/>
            <person name="Op den Camp H."/>
            <person name="Overmann J."/>
            <person name="Amann R."/>
            <person name="Jetten M.S.M."/>
            <person name="Mascher T."/>
            <person name="Medema M.H."/>
            <person name="Devos D.P."/>
            <person name="Kaster A.-K."/>
            <person name="Ovreas L."/>
            <person name="Rohde M."/>
            <person name="Galperin M.Y."/>
            <person name="Jogler C."/>
        </authorList>
    </citation>
    <scope>NUCLEOTIDE SEQUENCE [LARGE SCALE GENOMIC DNA]</scope>
    <source>
        <strain evidence="2 3">Pan44</strain>
    </source>
</reference>
<dbReference type="InParanoid" id="A0A517SJ29"/>
<proteinExistence type="predicted"/>